<keyword evidence="2" id="KW-0472">Membrane</keyword>
<evidence type="ECO:0000313" key="4">
    <source>
        <dbReference type="Proteomes" id="UP000191820"/>
    </source>
</evidence>
<evidence type="ECO:0000256" key="2">
    <source>
        <dbReference type="SAM" id="Phobius"/>
    </source>
</evidence>
<keyword evidence="2" id="KW-0812">Transmembrane</keyword>
<sequence length="155" mass="17672">MNSKMSFTIASMFIAYIVFAIAVVMVYEPKPEDRSWQERQEFNHNMLSEINIGQPIENIRKLMGRADFTEAKATDNANFQIMFYRTHHVKSDGITTKDECTPLLFKDGKLIAWGQETYDQFLQIPILNNVIPASPPAVAETDSDDHKTPLSEGEK</sequence>
<evidence type="ECO:0000313" key="3">
    <source>
        <dbReference type="EMBL" id="ARD23159.1"/>
    </source>
</evidence>
<dbReference type="Proteomes" id="UP000191820">
    <property type="component" value="Chromosome"/>
</dbReference>
<protein>
    <submittedName>
        <fullName evidence="3">Membrane protein</fullName>
    </submittedName>
</protein>
<dbReference type="InterPro" id="IPR021534">
    <property type="entry name" value="DUF3192"/>
</dbReference>
<dbReference type="Pfam" id="PF11399">
    <property type="entry name" value="DUF3192"/>
    <property type="match status" value="1"/>
</dbReference>
<dbReference type="EMBL" id="CP020472">
    <property type="protein sequence ID" value="ARD23159.1"/>
    <property type="molecule type" value="Genomic_DNA"/>
</dbReference>
<keyword evidence="2" id="KW-1133">Transmembrane helix</keyword>
<feature type="region of interest" description="Disordered" evidence="1">
    <location>
        <begin position="135"/>
        <end position="155"/>
    </location>
</feature>
<evidence type="ECO:0000256" key="1">
    <source>
        <dbReference type="SAM" id="MobiDB-lite"/>
    </source>
</evidence>
<proteinExistence type="predicted"/>
<feature type="compositionally biased region" description="Basic and acidic residues" evidence="1">
    <location>
        <begin position="144"/>
        <end position="155"/>
    </location>
</feature>
<accession>A0ABM6JPW6</accession>
<feature type="transmembrane region" description="Helical" evidence="2">
    <location>
        <begin position="6"/>
        <end position="27"/>
    </location>
</feature>
<dbReference type="RefSeq" id="WP_080916222.1">
    <property type="nucleotide sequence ID" value="NZ_CP020472.1"/>
</dbReference>
<keyword evidence="4" id="KW-1185">Reference proteome</keyword>
<gene>
    <name evidence="3" type="ORF">SJ2017_2881</name>
</gene>
<reference evidence="3 4" key="1">
    <citation type="submission" date="2017-03" db="EMBL/GenBank/DDBJ databases">
        <title>Genome sequencing of Shewanella japonica KCTC 22435.</title>
        <authorList>
            <person name="Kim K.M."/>
        </authorList>
    </citation>
    <scope>NUCLEOTIDE SEQUENCE [LARGE SCALE GENOMIC DNA]</scope>
    <source>
        <strain evidence="3 4">KCTC 22435</strain>
    </source>
</reference>
<organism evidence="3 4">
    <name type="scientific">Shewanella japonica</name>
    <dbReference type="NCBI Taxonomy" id="93973"/>
    <lineage>
        <taxon>Bacteria</taxon>
        <taxon>Pseudomonadati</taxon>
        <taxon>Pseudomonadota</taxon>
        <taxon>Gammaproteobacteria</taxon>
        <taxon>Alteromonadales</taxon>
        <taxon>Shewanellaceae</taxon>
        <taxon>Shewanella</taxon>
    </lineage>
</organism>
<name>A0ABM6JPW6_9GAMM</name>